<proteinExistence type="predicted"/>
<reference evidence="2 3" key="1">
    <citation type="journal article" date="2019" name="Int. J. Syst. Evol. Microbiol.">
        <title>The Global Catalogue of Microorganisms (GCM) 10K type strain sequencing project: providing services to taxonomists for standard genome sequencing and annotation.</title>
        <authorList>
            <consortium name="The Broad Institute Genomics Platform"/>
            <consortium name="The Broad Institute Genome Sequencing Center for Infectious Disease"/>
            <person name="Wu L."/>
            <person name="Ma J."/>
        </authorList>
    </citation>
    <scope>NUCLEOTIDE SEQUENCE [LARGE SCALE GENOMIC DNA]</scope>
    <source>
        <strain evidence="2 3">JCM 14303</strain>
    </source>
</reference>
<comment type="caution">
    <text evidence="2">The sequence shown here is derived from an EMBL/GenBank/DDBJ whole genome shotgun (WGS) entry which is preliminary data.</text>
</comment>
<evidence type="ECO:0008006" key="4">
    <source>
        <dbReference type="Google" id="ProtNLM"/>
    </source>
</evidence>
<dbReference type="EMBL" id="BAAANC010000003">
    <property type="protein sequence ID" value="GAA1544727.1"/>
    <property type="molecule type" value="Genomic_DNA"/>
</dbReference>
<keyword evidence="1" id="KW-1133">Transmembrane helix</keyword>
<sequence length="173" mass="18889">MRTFLTTPAWALGLITGVPVAVVTATLVAISGDTVTFALVLGGIVGALFGTAMAGGAVRQRRDLRPIFDQLPPSDWNLARTAARRGPAPTEPAVRTAAVALIDVRLRQQRRVRILLTVIFGINLVVAVVNIALGDWWYVPLAVIWIAALIEQWATPRRLRRRRELLTAQQTLP</sequence>
<evidence type="ECO:0000313" key="2">
    <source>
        <dbReference type="EMBL" id="GAA1544727.1"/>
    </source>
</evidence>
<keyword evidence="1" id="KW-0812">Transmembrane</keyword>
<evidence type="ECO:0000256" key="1">
    <source>
        <dbReference type="SAM" id="Phobius"/>
    </source>
</evidence>
<accession>A0ABN2BNU1</accession>
<keyword evidence="3" id="KW-1185">Reference proteome</keyword>
<evidence type="ECO:0000313" key="3">
    <source>
        <dbReference type="Proteomes" id="UP001500363"/>
    </source>
</evidence>
<gene>
    <name evidence="2" type="ORF">GCM10009741_55190</name>
</gene>
<feature type="transmembrane region" description="Helical" evidence="1">
    <location>
        <begin position="35"/>
        <end position="58"/>
    </location>
</feature>
<keyword evidence="1" id="KW-0472">Membrane</keyword>
<dbReference type="Proteomes" id="UP001500363">
    <property type="component" value="Unassembled WGS sequence"/>
</dbReference>
<feature type="transmembrane region" description="Helical" evidence="1">
    <location>
        <begin position="137"/>
        <end position="154"/>
    </location>
</feature>
<dbReference type="RefSeq" id="WP_344179275.1">
    <property type="nucleotide sequence ID" value="NZ_BAAANC010000003.1"/>
</dbReference>
<name>A0ABN2BNU1_9ACTN</name>
<feature type="transmembrane region" description="Helical" evidence="1">
    <location>
        <begin position="114"/>
        <end position="131"/>
    </location>
</feature>
<organism evidence="2 3">
    <name type="scientific">Kribbella lupini</name>
    <dbReference type="NCBI Taxonomy" id="291602"/>
    <lineage>
        <taxon>Bacteria</taxon>
        <taxon>Bacillati</taxon>
        <taxon>Actinomycetota</taxon>
        <taxon>Actinomycetes</taxon>
        <taxon>Propionibacteriales</taxon>
        <taxon>Kribbellaceae</taxon>
        <taxon>Kribbella</taxon>
    </lineage>
</organism>
<protein>
    <recommendedName>
        <fullName evidence="4">Sensor protein</fullName>
    </recommendedName>
</protein>